<keyword evidence="4" id="KW-1185">Reference proteome</keyword>
<evidence type="ECO:0000313" key="3">
    <source>
        <dbReference type="EMBL" id="KAB0680118.1"/>
    </source>
</evidence>
<name>A0A7V7PPV1_9HYPH</name>
<reference evidence="3 4" key="1">
    <citation type="submission" date="2019-09" db="EMBL/GenBank/DDBJ databases">
        <title>YIM 132180 draft genome.</title>
        <authorList>
            <person name="Zhang K."/>
        </authorList>
    </citation>
    <scope>NUCLEOTIDE SEQUENCE [LARGE SCALE GENOMIC DNA]</scope>
    <source>
        <strain evidence="3 4">YIM 132180</strain>
    </source>
</reference>
<feature type="compositionally biased region" description="Low complexity" evidence="1">
    <location>
        <begin position="100"/>
        <end position="111"/>
    </location>
</feature>
<feature type="chain" id="PRO_5031019260" evidence="2">
    <location>
        <begin position="27"/>
        <end position="307"/>
    </location>
</feature>
<proteinExistence type="predicted"/>
<feature type="compositionally biased region" description="Polar residues" evidence="1">
    <location>
        <begin position="76"/>
        <end position="85"/>
    </location>
</feature>
<protein>
    <submittedName>
        <fullName evidence="3">Uncharacterized protein</fullName>
    </submittedName>
</protein>
<organism evidence="3 4">
    <name type="scientific">Plantimonas leprariae</name>
    <dbReference type="NCBI Taxonomy" id="2615207"/>
    <lineage>
        <taxon>Bacteria</taxon>
        <taxon>Pseudomonadati</taxon>
        <taxon>Pseudomonadota</taxon>
        <taxon>Alphaproteobacteria</taxon>
        <taxon>Hyphomicrobiales</taxon>
        <taxon>Aurantimonadaceae</taxon>
        <taxon>Plantimonas</taxon>
    </lineage>
</organism>
<gene>
    <name evidence="3" type="ORF">F6X38_09945</name>
</gene>
<dbReference type="RefSeq" id="WP_150969574.1">
    <property type="nucleotide sequence ID" value="NZ_VZDO01000006.1"/>
</dbReference>
<evidence type="ECO:0000313" key="4">
    <source>
        <dbReference type="Proteomes" id="UP000432089"/>
    </source>
</evidence>
<keyword evidence="2" id="KW-0732">Signal</keyword>
<evidence type="ECO:0000256" key="2">
    <source>
        <dbReference type="SAM" id="SignalP"/>
    </source>
</evidence>
<dbReference type="EMBL" id="VZDO01000006">
    <property type="protein sequence ID" value="KAB0680118.1"/>
    <property type="molecule type" value="Genomic_DNA"/>
</dbReference>
<accession>A0A7V7PPV1</accession>
<feature type="region of interest" description="Disordered" evidence="1">
    <location>
        <begin position="32"/>
        <end position="164"/>
    </location>
</feature>
<feature type="compositionally biased region" description="Acidic residues" evidence="1">
    <location>
        <begin position="118"/>
        <end position="127"/>
    </location>
</feature>
<evidence type="ECO:0000256" key="1">
    <source>
        <dbReference type="SAM" id="MobiDB-lite"/>
    </source>
</evidence>
<comment type="caution">
    <text evidence="3">The sequence shown here is derived from an EMBL/GenBank/DDBJ whole genome shotgun (WGS) entry which is preliminary data.</text>
</comment>
<dbReference type="Proteomes" id="UP000432089">
    <property type="component" value="Unassembled WGS sequence"/>
</dbReference>
<dbReference type="AlphaFoldDB" id="A0A7V7PPV1"/>
<sequence>MPFSRRIAVYALAASALLAGATASSAFSKLGREDGSLPTEDGVIATPLPPLAQPGSKQPEAKPQNDAANPRADQPAAQSAPANSDPTTTGATSEPPPAAATPDASTPPTAAQPGETAPSEDGEDAAPADEGAEKGTDPAASQQATPQEPVGPPPDVVYGEEGLPGPVRDLRAKLIEIAKSGDIEKLRPYIEAGDDGTVLSFGGVQGDPIEYLKSSSGDGEGVETLAILLEVLEAGHIRNEPNTENEIYVWPYFSGLAIDKLTKPQKVELFELVTAGDYQEMVGFGAYNFYRVGISPDGKLQFFVAGD</sequence>
<feature type="signal peptide" evidence="2">
    <location>
        <begin position="1"/>
        <end position="26"/>
    </location>
</feature>